<protein>
    <submittedName>
        <fullName evidence="8">Uncharacterized protein LOC116208260</fullName>
    </submittedName>
</protein>
<reference evidence="8" key="2">
    <citation type="submission" date="2025-08" db="UniProtKB">
        <authorList>
            <consortium name="RefSeq"/>
        </authorList>
    </citation>
    <scope>IDENTIFICATION</scope>
    <source>
        <tissue evidence="8">Leaf</tissue>
    </source>
</reference>
<evidence type="ECO:0000256" key="4">
    <source>
        <dbReference type="SAM" id="Coils"/>
    </source>
</evidence>
<name>A0A6P8DW82_PUNGR</name>
<keyword evidence="7" id="KW-1185">Reference proteome</keyword>
<feature type="coiled-coil region" evidence="4">
    <location>
        <begin position="617"/>
        <end position="665"/>
    </location>
</feature>
<keyword evidence="3" id="KW-0862">Zinc</keyword>
<evidence type="ECO:0000313" key="7">
    <source>
        <dbReference type="Proteomes" id="UP000515151"/>
    </source>
</evidence>
<dbReference type="SUPFAM" id="SSF57889">
    <property type="entry name" value="Cysteine-rich domain"/>
    <property type="match status" value="7"/>
</dbReference>
<dbReference type="PANTHER" id="PTHR46288:SF27">
    <property type="entry name" value="CYSTEINE_HISTIDINE-RICH C1 DOMAIN FAMILY PROTEIN"/>
    <property type="match status" value="1"/>
</dbReference>
<organism evidence="7 8">
    <name type="scientific">Punica granatum</name>
    <name type="common">Pomegranate</name>
    <dbReference type="NCBI Taxonomy" id="22663"/>
    <lineage>
        <taxon>Eukaryota</taxon>
        <taxon>Viridiplantae</taxon>
        <taxon>Streptophyta</taxon>
        <taxon>Embryophyta</taxon>
        <taxon>Tracheophyta</taxon>
        <taxon>Spermatophyta</taxon>
        <taxon>Magnoliopsida</taxon>
        <taxon>eudicotyledons</taxon>
        <taxon>Gunneridae</taxon>
        <taxon>Pentapetalae</taxon>
        <taxon>rosids</taxon>
        <taxon>malvids</taxon>
        <taxon>Myrtales</taxon>
        <taxon>Lythraceae</taxon>
        <taxon>Punica</taxon>
    </lineage>
</organism>
<evidence type="ECO:0000259" key="6">
    <source>
        <dbReference type="PROSITE" id="PS50081"/>
    </source>
</evidence>
<feature type="compositionally biased region" description="Basic and acidic residues" evidence="5">
    <location>
        <begin position="121"/>
        <end position="140"/>
    </location>
</feature>
<keyword evidence="2" id="KW-0677">Repeat</keyword>
<keyword evidence="4" id="KW-0175">Coiled coil</keyword>
<accession>A0A6P8DW82</accession>
<evidence type="ECO:0000256" key="3">
    <source>
        <dbReference type="ARBA" id="ARBA00022833"/>
    </source>
</evidence>
<dbReference type="RefSeq" id="XP_031397466.1">
    <property type="nucleotide sequence ID" value="XM_031541606.1"/>
</dbReference>
<dbReference type="InterPro" id="IPR002219">
    <property type="entry name" value="PKC_DAG/PE"/>
</dbReference>
<gene>
    <name evidence="8" type="primary">LOC116208260</name>
</gene>
<dbReference type="InterPro" id="IPR004146">
    <property type="entry name" value="DC1"/>
</dbReference>
<dbReference type="SMART" id="SM00109">
    <property type="entry name" value="C1"/>
    <property type="match status" value="6"/>
</dbReference>
<evidence type="ECO:0000256" key="5">
    <source>
        <dbReference type="SAM" id="MobiDB-lite"/>
    </source>
</evidence>
<dbReference type="Proteomes" id="UP000515151">
    <property type="component" value="Chromosome 5"/>
</dbReference>
<evidence type="ECO:0000313" key="8">
    <source>
        <dbReference type="RefSeq" id="XP_031397466.1"/>
    </source>
</evidence>
<proteinExistence type="predicted"/>
<keyword evidence="1" id="KW-0479">Metal-binding</keyword>
<reference evidence="7" key="1">
    <citation type="journal article" date="2020" name="Plant Biotechnol. J.">
        <title>The pomegranate (Punica granatum L.) draft genome dissects genetic divergence between soft- and hard-seeded cultivars.</title>
        <authorList>
            <person name="Luo X."/>
            <person name="Li H."/>
            <person name="Wu Z."/>
            <person name="Yao W."/>
            <person name="Zhao P."/>
            <person name="Cao D."/>
            <person name="Yu H."/>
            <person name="Li K."/>
            <person name="Poudel K."/>
            <person name="Zhao D."/>
            <person name="Zhang F."/>
            <person name="Xia X."/>
            <person name="Chen L."/>
            <person name="Wang Q."/>
            <person name="Jing D."/>
            <person name="Cao S."/>
        </authorList>
    </citation>
    <scope>NUCLEOTIDE SEQUENCE [LARGE SCALE GENOMIC DNA]</scope>
    <source>
        <strain evidence="7">cv. Tunisia</strain>
    </source>
</reference>
<feature type="region of interest" description="Disordered" evidence="5">
    <location>
        <begin position="118"/>
        <end position="140"/>
    </location>
</feature>
<evidence type="ECO:0000256" key="1">
    <source>
        <dbReference type="ARBA" id="ARBA00022723"/>
    </source>
</evidence>
<dbReference type="PANTHER" id="PTHR46288">
    <property type="entry name" value="PHORBOL-ESTER/DAG-TYPE DOMAIN-CONTAINING PROTEIN"/>
    <property type="match status" value="1"/>
</dbReference>
<dbReference type="AlphaFoldDB" id="A0A6P8DW82"/>
<evidence type="ECO:0000256" key="2">
    <source>
        <dbReference type="ARBA" id="ARBA00022737"/>
    </source>
</evidence>
<dbReference type="GeneID" id="116208260"/>
<feature type="domain" description="Phorbol-ester/DAG-type" evidence="6">
    <location>
        <begin position="276"/>
        <end position="325"/>
    </location>
</feature>
<sequence>MKAANTPSLLQHPFHEHALIFQELSESFHLKCKICGFSVKGGPAYHCIEYCEFFLHKSCAELPPEIQHPSHPQHPLVFSSCSSQRFRCYGCRNALRGKRYQCYDCEIHLHAGCAAATLPPPKEEEEHKDEQKHKDKDHHEEDMIEHFAHNHPLASFHVDAPNYIRCWACERRISGRVYGCRACIFVLHESCALAPREIMNHPFHPQHPLTLLADLKCKIECDVCQYKPPFAYNCNECDFFLDVKCAVSIVHPPPRDHDQSRSTDDRRDQIHHFSHPHQLTSFHTKPEFPARCDVCKEGISGDFYCCPYCLFLLHPSCAELTEEIVHPLHPDHPLIWQEGRLKCSFCPDYVDDFGFKCGECSFCLHLECALQTLSATKEELTLKSELLHKHPMRLQSLTGRPGYRSVCIVCSELAAEGLFYVCTNNCDLMIHKTCAELPRESEHPIHPQHPLLLSSEPLDKSNTCFACLESCGGFTYYCDYCKIQFHAHCAMRRPTLKHPRHEHSLSYFDKIGRELYRAQCNVCYDYCRIDFYRCVPCNYNLHFSCLPLPPSAKHEFHFHQLVLRDRVVDEHYDYEEQYCDVCETLRNPELGVYYGEECNYAAEIDCVIPKVDPEKSRQTEDLKLKQLDGQISREEEELEALKKKLERSMKNLEEFKKERREISSSRVQREAESDRG</sequence>
<dbReference type="Pfam" id="PF03107">
    <property type="entry name" value="C1_2"/>
    <property type="match status" value="8"/>
</dbReference>
<dbReference type="PROSITE" id="PS50081">
    <property type="entry name" value="ZF_DAG_PE_2"/>
    <property type="match status" value="1"/>
</dbReference>
<dbReference type="OrthoDB" id="1884766at2759"/>
<dbReference type="GO" id="GO:0046872">
    <property type="term" value="F:metal ion binding"/>
    <property type="evidence" value="ECO:0007669"/>
    <property type="project" value="UniProtKB-KW"/>
</dbReference>
<dbReference type="InterPro" id="IPR046349">
    <property type="entry name" value="C1-like_sf"/>
</dbReference>